<feature type="active site" description="Glycyl thioester intermediate" evidence="3">
    <location>
        <position position="94"/>
    </location>
</feature>
<dbReference type="InterPro" id="IPR050113">
    <property type="entry name" value="Ub_conjugating_enzyme"/>
</dbReference>
<dbReference type="OrthoDB" id="19692at2759"/>
<dbReference type="HOGENOM" id="CLU_030988_10_1_1"/>
<dbReference type="AlphaFoldDB" id="I7LTN8"/>
<dbReference type="FunCoup" id="I7LTN8">
    <property type="interactions" value="363"/>
</dbReference>
<dbReference type="PROSITE" id="PS00183">
    <property type="entry name" value="UBC_1"/>
    <property type="match status" value="1"/>
</dbReference>
<dbReference type="STRING" id="312017.I7LTN8"/>
<dbReference type="EMBL" id="GG662536">
    <property type="protein sequence ID" value="EAR85578.1"/>
    <property type="molecule type" value="Genomic_DNA"/>
</dbReference>
<keyword evidence="4" id="KW-0547">Nucleotide-binding</keyword>
<comment type="similarity">
    <text evidence="4">Belongs to the ubiquitin-conjugating enzyme family.</text>
</comment>
<dbReference type="InParanoid" id="I7LTN8"/>
<accession>I7LTN8</accession>
<dbReference type="OMA" id="APDGMFT"/>
<dbReference type="GeneID" id="7824481"/>
<dbReference type="SUPFAM" id="SSF54495">
    <property type="entry name" value="UBC-like"/>
    <property type="match status" value="1"/>
</dbReference>
<protein>
    <submittedName>
        <fullName evidence="6">Ubiquitin-conjugating enzyme</fullName>
    </submittedName>
</protein>
<evidence type="ECO:0000256" key="3">
    <source>
        <dbReference type="PROSITE-ProRule" id="PRU10133"/>
    </source>
</evidence>
<dbReference type="InterPro" id="IPR023313">
    <property type="entry name" value="UBQ-conjugating_AS"/>
</dbReference>
<keyword evidence="1" id="KW-0808">Transferase</keyword>
<evidence type="ECO:0000313" key="7">
    <source>
        <dbReference type="Proteomes" id="UP000009168"/>
    </source>
</evidence>
<keyword evidence="4" id="KW-0067">ATP-binding</keyword>
<dbReference type="Pfam" id="PF00179">
    <property type="entry name" value="UQ_con"/>
    <property type="match status" value="1"/>
</dbReference>
<dbReference type="InterPro" id="IPR000608">
    <property type="entry name" value="UBC"/>
</dbReference>
<evidence type="ECO:0000256" key="1">
    <source>
        <dbReference type="ARBA" id="ARBA00022679"/>
    </source>
</evidence>
<dbReference type="eggNOG" id="KOG0425">
    <property type="taxonomic scope" value="Eukaryota"/>
</dbReference>
<evidence type="ECO:0000313" key="6">
    <source>
        <dbReference type="EMBL" id="EAR85578.1"/>
    </source>
</evidence>
<organism evidence="6 7">
    <name type="scientific">Tetrahymena thermophila (strain SB210)</name>
    <dbReference type="NCBI Taxonomy" id="312017"/>
    <lineage>
        <taxon>Eukaryota</taxon>
        <taxon>Sar</taxon>
        <taxon>Alveolata</taxon>
        <taxon>Ciliophora</taxon>
        <taxon>Intramacronucleata</taxon>
        <taxon>Oligohymenophorea</taxon>
        <taxon>Hymenostomatida</taxon>
        <taxon>Tetrahymenina</taxon>
        <taxon>Tetrahymenidae</taxon>
        <taxon>Tetrahymena</taxon>
    </lineage>
</organism>
<keyword evidence="7" id="KW-1185">Reference proteome</keyword>
<evidence type="ECO:0000256" key="4">
    <source>
        <dbReference type="RuleBase" id="RU362109"/>
    </source>
</evidence>
<dbReference type="Gene3D" id="3.10.110.10">
    <property type="entry name" value="Ubiquitin Conjugating Enzyme"/>
    <property type="match status" value="1"/>
</dbReference>
<dbReference type="GO" id="GO:0005524">
    <property type="term" value="F:ATP binding"/>
    <property type="evidence" value="ECO:0007669"/>
    <property type="project" value="UniProtKB-UniRule"/>
</dbReference>
<sequence>MVDAAKQHSYTQRLLQKQLDMVNKNSDLNVSVGLEKSNLFEWNICFEGPQDSLYEGGFFQAVLSFPDNYPDMPPKMKFVTEMWHPNIYPDGTVCISILHSPGVDQFNQQEKETERWRPVLTAEDIIISVISMLMDPNTESPANIDASVQFRDDRENYKKKVRALTRKSIGDL</sequence>
<name>I7LTN8_TETTS</name>
<dbReference type="KEGG" id="tet:TTHERM_00419810"/>
<dbReference type="GO" id="GO:0016740">
    <property type="term" value="F:transferase activity"/>
    <property type="evidence" value="ECO:0007669"/>
    <property type="project" value="UniProtKB-KW"/>
</dbReference>
<gene>
    <name evidence="6" type="ORF">TTHERM_00419810</name>
</gene>
<dbReference type="FunFam" id="3.10.110.10:FF:000051">
    <property type="entry name" value="ubiquitin-conjugating enzyme E2 R2-like"/>
    <property type="match status" value="1"/>
</dbReference>
<feature type="domain" description="UBC core" evidence="5">
    <location>
        <begin position="10"/>
        <end position="170"/>
    </location>
</feature>
<dbReference type="PANTHER" id="PTHR24067">
    <property type="entry name" value="UBIQUITIN-CONJUGATING ENZYME E2"/>
    <property type="match status" value="1"/>
</dbReference>
<dbReference type="PROSITE" id="PS50127">
    <property type="entry name" value="UBC_2"/>
    <property type="match status" value="1"/>
</dbReference>
<proteinExistence type="inferred from homology"/>
<dbReference type="Proteomes" id="UP000009168">
    <property type="component" value="Unassembled WGS sequence"/>
</dbReference>
<keyword evidence="2 4" id="KW-0833">Ubl conjugation pathway</keyword>
<dbReference type="RefSeq" id="XP_001033241.1">
    <property type="nucleotide sequence ID" value="XM_001033241.3"/>
</dbReference>
<evidence type="ECO:0000259" key="5">
    <source>
        <dbReference type="PROSITE" id="PS50127"/>
    </source>
</evidence>
<dbReference type="CDD" id="cd23795">
    <property type="entry name" value="UBCc_UBE2G1"/>
    <property type="match status" value="1"/>
</dbReference>
<dbReference type="SMART" id="SM00212">
    <property type="entry name" value="UBCc"/>
    <property type="match status" value="1"/>
</dbReference>
<reference evidence="7" key="1">
    <citation type="journal article" date="2006" name="PLoS Biol.">
        <title>Macronuclear genome sequence of the ciliate Tetrahymena thermophila, a model eukaryote.</title>
        <authorList>
            <person name="Eisen J.A."/>
            <person name="Coyne R.S."/>
            <person name="Wu M."/>
            <person name="Wu D."/>
            <person name="Thiagarajan M."/>
            <person name="Wortman J.R."/>
            <person name="Badger J.H."/>
            <person name="Ren Q."/>
            <person name="Amedeo P."/>
            <person name="Jones K.M."/>
            <person name="Tallon L.J."/>
            <person name="Delcher A.L."/>
            <person name="Salzberg S.L."/>
            <person name="Silva J.C."/>
            <person name="Haas B.J."/>
            <person name="Majoros W.H."/>
            <person name="Farzad M."/>
            <person name="Carlton J.M."/>
            <person name="Smith R.K. Jr."/>
            <person name="Garg J."/>
            <person name="Pearlman R.E."/>
            <person name="Karrer K.M."/>
            <person name="Sun L."/>
            <person name="Manning G."/>
            <person name="Elde N.C."/>
            <person name="Turkewitz A.P."/>
            <person name="Asai D.J."/>
            <person name="Wilkes D.E."/>
            <person name="Wang Y."/>
            <person name="Cai H."/>
            <person name="Collins K."/>
            <person name="Stewart B.A."/>
            <person name="Lee S.R."/>
            <person name="Wilamowska K."/>
            <person name="Weinberg Z."/>
            <person name="Ruzzo W.L."/>
            <person name="Wloga D."/>
            <person name="Gaertig J."/>
            <person name="Frankel J."/>
            <person name="Tsao C.-C."/>
            <person name="Gorovsky M.A."/>
            <person name="Keeling P.J."/>
            <person name="Waller R.F."/>
            <person name="Patron N.J."/>
            <person name="Cherry J.M."/>
            <person name="Stover N.A."/>
            <person name="Krieger C.J."/>
            <person name="del Toro C."/>
            <person name="Ryder H.F."/>
            <person name="Williamson S.C."/>
            <person name="Barbeau R.A."/>
            <person name="Hamilton E.P."/>
            <person name="Orias E."/>
        </authorList>
    </citation>
    <scope>NUCLEOTIDE SEQUENCE [LARGE SCALE GENOMIC DNA]</scope>
    <source>
        <strain evidence="7">SB210</strain>
    </source>
</reference>
<dbReference type="InterPro" id="IPR016135">
    <property type="entry name" value="UBQ-conjugating_enzyme/RWD"/>
</dbReference>
<evidence type="ECO:0000256" key="2">
    <source>
        <dbReference type="ARBA" id="ARBA00022786"/>
    </source>
</evidence>